<name>A0A2N7LEN8_9GAMM</name>
<feature type="signal peptide" evidence="1">
    <location>
        <begin position="1"/>
        <end position="23"/>
    </location>
</feature>
<evidence type="ECO:0000313" key="3">
    <source>
        <dbReference type="Proteomes" id="UP000235387"/>
    </source>
</evidence>
<dbReference type="RefSeq" id="WP_102390289.1">
    <property type="nucleotide sequence ID" value="NZ_MDAG01000005.1"/>
</dbReference>
<reference evidence="3" key="1">
    <citation type="submission" date="2016-07" db="EMBL/GenBank/DDBJ databases">
        <title>Nontailed viruses are major unrecognized killers of bacteria in the ocean.</title>
        <authorList>
            <person name="Kauffman K."/>
            <person name="Hussain F."/>
            <person name="Yang J."/>
            <person name="Arevalo P."/>
            <person name="Brown J."/>
            <person name="Cutler M."/>
            <person name="Kelly L."/>
            <person name="Polz M.F."/>
        </authorList>
    </citation>
    <scope>NUCLEOTIDE SEQUENCE [LARGE SCALE GENOMIC DNA]</scope>
    <source>
        <strain evidence="3">10N.261.45.A10</strain>
    </source>
</reference>
<sequence>MKYLLVSLLLIIGLTGCASQRIAELSTAEDWVGLANYDVEAGRKARSEQDLTSLGAFDKEQQSEYQTAYEEHVKEYCKPDNGYHAGISGKPRNSVCIDDAPQGWLYEDNWETGLEAGKIF</sequence>
<proteinExistence type="predicted"/>
<dbReference type="InterPro" id="IPR021242">
    <property type="entry name" value="DUF2799"/>
</dbReference>
<dbReference type="AlphaFoldDB" id="A0A2N7LEN8"/>
<evidence type="ECO:0000256" key="1">
    <source>
        <dbReference type="SAM" id="SignalP"/>
    </source>
</evidence>
<organism evidence="2 3">
    <name type="scientific">Enterovibrio norvegicus</name>
    <dbReference type="NCBI Taxonomy" id="188144"/>
    <lineage>
        <taxon>Bacteria</taxon>
        <taxon>Pseudomonadati</taxon>
        <taxon>Pseudomonadota</taxon>
        <taxon>Gammaproteobacteria</taxon>
        <taxon>Vibrionales</taxon>
        <taxon>Vibrionaceae</taxon>
        <taxon>Enterovibrio</taxon>
    </lineage>
</organism>
<accession>A0A2N7LEN8</accession>
<gene>
    <name evidence="2" type="ORF">BCT23_11085</name>
</gene>
<dbReference type="EMBL" id="MDAL01000010">
    <property type="protein sequence ID" value="PMN93872.1"/>
    <property type="molecule type" value="Genomic_DNA"/>
</dbReference>
<dbReference type="Pfam" id="PF10973">
    <property type="entry name" value="DUF2799"/>
    <property type="match status" value="1"/>
</dbReference>
<comment type="caution">
    <text evidence="2">The sequence shown here is derived from an EMBL/GenBank/DDBJ whole genome shotgun (WGS) entry which is preliminary data.</text>
</comment>
<keyword evidence="1" id="KW-0732">Signal</keyword>
<dbReference type="PROSITE" id="PS51257">
    <property type="entry name" value="PROKAR_LIPOPROTEIN"/>
    <property type="match status" value="1"/>
</dbReference>
<evidence type="ECO:0008006" key="4">
    <source>
        <dbReference type="Google" id="ProtNLM"/>
    </source>
</evidence>
<protein>
    <recommendedName>
        <fullName evidence="4">DUF2799 domain-containing protein</fullName>
    </recommendedName>
</protein>
<evidence type="ECO:0000313" key="2">
    <source>
        <dbReference type="EMBL" id="PMN93872.1"/>
    </source>
</evidence>
<feature type="chain" id="PRO_5014705052" description="DUF2799 domain-containing protein" evidence="1">
    <location>
        <begin position="24"/>
        <end position="120"/>
    </location>
</feature>
<dbReference type="Proteomes" id="UP000235387">
    <property type="component" value="Unassembled WGS sequence"/>
</dbReference>